<reference evidence="1" key="1">
    <citation type="submission" date="2019-11" db="EMBL/GenBank/DDBJ databases">
        <title>Nori genome reveals adaptations in red seaweeds to the harsh intertidal environment.</title>
        <authorList>
            <person name="Wang D."/>
            <person name="Mao Y."/>
        </authorList>
    </citation>
    <scope>NUCLEOTIDE SEQUENCE</scope>
    <source>
        <tissue evidence="1">Gametophyte</tissue>
    </source>
</reference>
<gene>
    <name evidence="1" type="ORF">I4F81_012725</name>
</gene>
<sequence>MCTETMLAASAGLPSVFPDGGASTTAPLRRWGAPPLPLVGLRTRAGTRSPLPERARRPPPCTHPKCSATRRMLETKTQSKHPVPHARVPKPQQLCPQPATPQPPARRPPLVPFPLERRGWSFFLRGGREIVCPLSPHSRRRRLLPPARDVETTASQISDFLRKSSRR</sequence>
<accession>A0ACC3CJG2</accession>
<proteinExistence type="predicted"/>
<name>A0ACC3CJG2_PYRYE</name>
<comment type="caution">
    <text evidence="1">The sequence shown here is derived from an EMBL/GenBank/DDBJ whole genome shotgun (WGS) entry which is preliminary data.</text>
</comment>
<organism evidence="1 2">
    <name type="scientific">Pyropia yezoensis</name>
    <name type="common">Susabi-nori</name>
    <name type="synonym">Porphyra yezoensis</name>
    <dbReference type="NCBI Taxonomy" id="2788"/>
    <lineage>
        <taxon>Eukaryota</taxon>
        <taxon>Rhodophyta</taxon>
        <taxon>Bangiophyceae</taxon>
        <taxon>Bangiales</taxon>
        <taxon>Bangiaceae</taxon>
        <taxon>Pyropia</taxon>
    </lineage>
</organism>
<dbReference type="Proteomes" id="UP000798662">
    <property type="component" value="Chromosome 3"/>
</dbReference>
<keyword evidence="2" id="KW-1185">Reference proteome</keyword>
<evidence type="ECO:0000313" key="2">
    <source>
        <dbReference type="Proteomes" id="UP000798662"/>
    </source>
</evidence>
<dbReference type="EMBL" id="CM020620">
    <property type="protein sequence ID" value="KAK1870263.1"/>
    <property type="molecule type" value="Genomic_DNA"/>
</dbReference>
<protein>
    <submittedName>
        <fullName evidence="1">Uncharacterized protein</fullName>
    </submittedName>
</protein>
<evidence type="ECO:0000313" key="1">
    <source>
        <dbReference type="EMBL" id="KAK1870263.1"/>
    </source>
</evidence>